<feature type="domain" description="ABC transporter type 1 GsiC-like N-terminal" evidence="4">
    <location>
        <begin position="3"/>
        <end position="72"/>
    </location>
</feature>
<dbReference type="PANTHER" id="PTHR43163">
    <property type="entry name" value="DIPEPTIDE TRANSPORT SYSTEM PERMEASE PROTEIN DPPB-RELATED"/>
    <property type="match status" value="1"/>
</dbReference>
<name>A0A917G0W7_9BACI</name>
<dbReference type="EMBL" id="BMJT01000003">
    <property type="protein sequence ID" value="GGG17198.1"/>
    <property type="molecule type" value="Genomic_DNA"/>
</dbReference>
<dbReference type="GO" id="GO:0005886">
    <property type="term" value="C:plasma membrane"/>
    <property type="evidence" value="ECO:0007669"/>
    <property type="project" value="UniProtKB-SubCell"/>
</dbReference>
<comment type="caution">
    <text evidence="5">The sequence shown here is derived from an EMBL/GenBank/DDBJ whole genome shotgun (WGS) entry which is preliminary data.</text>
</comment>
<sequence length="127" mass="14126">MLLKVIISRLLQVVILLIGISFLVFSSMHLAPGDPAEMVAGVTATAQDIQQVRDNLGLDASFIVQYGCYLSNAAQCDLPNPPFDCPFYIRCPIAQNICSEQKPRREAYHETHYVACHFKDASKLEVI</sequence>
<evidence type="ECO:0000313" key="5">
    <source>
        <dbReference type="EMBL" id="GGG17198.1"/>
    </source>
</evidence>
<organism evidence="5 6">
    <name type="scientific">Lysinibacillus alkalisoli</name>
    <dbReference type="NCBI Taxonomy" id="1911548"/>
    <lineage>
        <taxon>Bacteria</taxon>
        <taxon>Bacillati</taxon>
        <taxon>Bacillota</taxon>
        <taxon>Bacilli</taxon>
        <taxon>Bacillales</taxon>
        <taxon>Bacillaceae</taxon>
        <taxon>Lysinibacillus</taxon>
    </lineage>
</organism>
<keyword evidence="6" id="KW-1185">Reference proteome</keyword>
<reference evidence="5" key="1">
    <citation type="journal article" date="2014" name="Int. J. Syst. Evol. Microbiol.">
        <title>Complete genome sequence of Corynebacterium casei LMG S-19264T (=DSM 44701T), isolated from a smear-ripened cheese.</title>
        <authorList>
            <consortium name="US DOE Joint Genome Institute (JGI-PGF)"/>
            <person name="Walter F."/>
            <person name="Albersmeier A."/>
            <person name="Kalinowski J."/>
            <person name="Ruckert C."/>
        </authorList>
    </citation>
    <scope>NUCLEOTIDE SEQUENCE</scope>
    <source>
        <strain evidence="5">CGMCC 1.15760</strain>
    </source>
</reference>
<keyword evidence="2" id="KW-0813">Transport</keyword>
<evidence type="ECO:0000256" key="3">
    <source>
        <dbReference type="ARBA" id="ARBA00022475"/>
    </source>
</evidence>
<evidence type="ECO:0000313" key="6">
    <source>
        <dbReference type="Proteomes" id="UP000616608"/>
    </source>
</evidence>
<dbReference type="PANTHER" id="PTHR43163:SF6">
    <property type="entry name" value="DIPEPTIDE TRANSPORT SYSTEM PERMEASE PROTEIN DPPB-RELATED"/>
    <property type="match status" value="1"/>
</dbReference>
<dbReference type="RefSeq" id="WP_188613886.1">
    <property type="nucleotide sequence ID" value="NZ_BMJT01000003.1"/>
</dbReference>
<dbReference type="Pfam" id="PF19300">
    <property type="entry name" value="BPD_transp_1_N"/>
    <property type="match status" value="1"/>
</dbReference>
<keyword evidence="3" id="KW-1003">Cell membrane</keyword>
<protein>
    <recommendedName>
        <fullName evidence="4">ABC transporter type 1 GsiC-like N-terminal domain-containing protein</fullName>
    </recommendedName>
</protein>
<comment type="subcellular location">
    <subcellularLocation>
        <location evidence="1">Cell membrane</location>
        <topology evidence="1">Multi-pass membrane protein</topology>
    </subcellularLocation>
</comment>
<dbReference type="Proteomes" id="UP000616608">
    <property type="component" value="Unassembled WGS sequence"/>
</dbReference>
<dbReference type="InterPro" id="IPR045621">
    <property type="entry name" value="BPD_transp_1_N"/>
</dbReference>
<evidence type="ECO:0000256" key="2">
    <source>
        <dbReference type="ARBA" id="ARBA00022448"/>
    </source>
</evidence>
<evidence type="ECO:0000256" key="1">
    <source>
        <dbReference type="ARBA" id="ARBA00004651"/>
    </source>
</evidence>
<proteinExistence type="predicted"/>
<accession>A0A917G0W7</accession>
<gene>
    <name evidence="5" type="ORF">GCM10007425_09500</name>
</gene>
<reference evidence="5" key="2">
    <citation type="submission" date="2020-09" db="EMBL/GenBank/DDBJ databases">
        <authorList>
            <person name="Sun Q."/>
            <person name="Zhou Y."/>
        </authorList>
    </citation>
    <scope>NUCLEOTIDE SEQUENCE</scope>
    <source>
        <strain evidence="5">CGMCC 1.15760</strain>
    </source>
</reference>
<dbReference type="AlphaFoldDB" id="A0A917G0W7"/>
<evidence type="ECO:0000259" key="4">
    <source>
        <dbReference type="Pfam" id="PF19300"/>
    </source>
</evidence>
<keyword evidence="3" id="KW-0472">Membrane</keyword>